<dbReference type="EMBL" id="CP095073">
    <property type="protein sequence ID" value="UOQ44933.1"/>
    <property type="molecule type" value="Genomic_DNA"/>
</dbReference>
<organism evidence="1 2">
    <name type="scientific">Halobacillus salinarum</name>
    <dbReference type="NCBI Taxonomy" id="2932257"/>
    <lineage>
        <taxon>Bacteria</taxon>
        <taxon>Bacillati</taxon>
        <taxon>Bacillota</taxon>
        <taxon>Bacilli</taxon>
        <taxon>Bacillales</taxon>
        <taxon>Bacillaceae</taxon>
        <taxon>Halobacillus</taxon>
    </lineage>
</organism>
<gene>
    <name evidence="1" type="ORF">MUN89_02980</name>
</gene>
<evidence type="ECO:0008006" key="3">
    <source>
        <dbReference type="Google" id="ProtNLM"/>
    </source>
</evidence>
<evidence type="ECO:0000313" key="1">
    <source>
        <dbReference type="EMBL" id="UOQ44933.1"/>
    </source>
</evidence>
<protein>
    <recommendedName>
        <fullName evidence="3">HNH endonuclease</fullName>
    </recommendedName>
</protein>
<name>A0ABY4EKD8_9BACI</name>
<reference evidence="1 2" key="1">
    <citation type="submission" date="2022-04" db="EMBL/GenBank/DDBJ databases">
        <title>Halobacillus sp. isolated from saltern.</title>
        <authorList>
            <person name="Won M."/>
            <person name="Lee C.-M."/>
            <person name="Woen H.-Y."/>
            <person name="Kwon S.-W."/>
        </authorList>
    </citation>
    <scope>NUCLEOTIDE SEQUENCE [LARGE SCALE GENOMIC DNA]</scope>
    <source>
        <strain evidence="1 2">SSBR10-3</strain>
    </source>
</reference>
<accession>A0ABY4EKD8</accession>
<sequence>MSGFKLTMEIRKPVYAQKKTVREAIPRSLWNAVRNDIQSKSDFQCQICGRREEGKLQAHEVWDYDEEKFLLILQEIQALCKSCHDLKHIHHAARRTKDSKARALVMQKLKNHFMKVNACTEADFHRHYRNQVAKSETSLVARSLEDLIELRELREREAFLSEQKWRFVIAGNVPFAEQIKAELHKKGLLYEGEEQG</sequence>
<keyword evidence="2" id="KW-1185">Reference proteome</keyword>
<dbReference type="Proteomes" id="UP000831787">
    <property type="component" value="Chromosome"/>
</dbReference>
<evidence type="ECO:0000313" key="2">
    <source>
        <dbReference type="Proteomes" id="UP000831787"/>
    </source>
</evidence>
<dbReference type="RefSeq" id="WP_244711273.1">
    <property type="nucleotide sequence ID" value="NZ_CP095073.1"/>
</dbReference>
<proteinExistence type="predicted"/>